<dbReference type="Proteomes" id="UP001059824">
    <property type="component" value="Chromosome"/>
</dbReference>
<evidence type="ECO:0000256" key="2">
    <source>
        <dbReference type="ARBA" id="ARBA00022692"/>
    </source>
</evidence>
<keyword evidence="4 7" id="KW-0472">Membrane</keyword>
<dbReference type="GO" id="GO:0008932">
    <property type="term" value="F:lytic endotransglycosylase activity"/>
    <property type="evidence" value="ECO:0007669"/>
    <property type="project" value="UniProtKB-UniRule"/>
</dbReference>
<gene>
    <name evidence="7 9" type="primary">mltG</name>
    <name evidence="9" type="ORF">GII36_04345</name>
</gene>
<name>A0A857MP85_9BACT</name>
<feature type="transmembrane region" description="Helical" evidence="7">
    <location>
        <begin position="111"/>
        <end position="137"/>
    </location>
</feature>
<comment type="catalytic activity">
    <reaction evidence="7">
        <text>a peptidoglycan chain = a peptidoglycan chain with N-acetyl-1,6-anhydromuramyl-[peptide] at the reducing end + a peptidoglycan chain with N-acetylglucosamine at the non-reducing end.</text>
        <dbReference type="EC" id="4.2.2.29"/>
    </reaction>
</comment>
<comment type="subcellular location">
    <subcellularLocation>
        <location evidence="7">Cell membrane</location>
        <topology evidence="7">Single-pass membrane protein</topology>
    </subcellularLocation>
</comment>
<dbReference type="PANTHER" id="PTHR30518">
    <property type="entry name" value="ENDOLYTIC MUREIN TRANSGLYCOSYLASE"/>
    <property type="match status" value="1"/>
</dbReference>
<feature type="region of interest" description="Disordered" evidence="8">
    <location>
        <begin position="22"/>
        <end position="104"/>
    </location>
</feature>
<feature type="site" description="Important for catalytic activity" evidence="7">
    <location>
        <position position="331"/>
    </location>
</feature>
<keyword evidence="10" id="KW-1185">Reference proteome</keyword>
<dbReference type="AlphaFoldDB" id="A0A857MP85"/>
<dbReference type="GO" id="GO:0009252">
    <property type="term" value="P:peptidoglycan biosynthetic process"/>
    <property type="evidence" value="ECO:0007669"/>
    <property type="project" value="UniProtKB-UniRule"/>
</dbReference>
<reference evidence="9" key="1">
    <citation type="journal article" date="2021" name="Nat. Microbiol.">
        <title>Cocultivation of an ultrasmall environmental parasitic bacterium with lytic ability against bacteria associated with wastewater foams.</title>
        <authorList>
            <person name="Batinovic S."/>
            <person name="Rose J.J.A."/>
            <person name="Ratcliffe J."/>
            <person name="Seviour R.J."/>
            <person name="Petrovski S."/>
        </authorList>
    </citation>
    <scope>NUCLEOTIDE SEQUENCE</scope>
    <source>
        <strain evidence="9">JR1</strain>
    </source>
</reference>
<evidence type="ECO:0000256" key="6">
    <source>
        <dbReference type="ARBA" id="ARBA00023316"/>
    </source>
</evidence>
<dbReference type="EMBL" id="CP045921">
    <property type="protein sequence ID" value="QHN43059.1"/>
    <property type="molecule type" value="Genomic_DNA"/>
</dbReference>
<evidence type="ECO:0000256" key="5">
    <source>
        <dbReference type="ARBA" id="ARBA00023239"/>
    </source>
</evidence>
<dbReference type="HAMAP" id="MF_02065">
    <property type="entry name" value="MltG"/>
    <property type="match status" value="1"/>
</dbReference>
<evidence type="ECO:0000313" key="10">
    <source>
        <dbReference type="Proteomes" id="UP001059824"/>
    </source>
</evidence>
<evidence type="ECO:0000256" key="1">
    <source>
        <dbReference type="ARBA" id="ARBA00022475"/>
    </source>
</evidence>
<sequence length="449" mass="48693">MSKATSTKRRLQLYCKIIWSNIMQPNTPPPTPAPRPPQTRPPVTPPVSRMSPQPRPIAQLQPQSPVPQPKTAAPTPSEKPRLVPPQTRPPIVSKNHQAPKQMKVAPKKSNAWKWILGIILTIVVLLLAAVGSAYVWYTQQLGSVHPGSTETVRLNVASGSTASDVASQLAEKQVIKNEIAFEIYYRIHQSTGLKAGVYVLTKGMSVSEIVDHLESGKPDEFTLTFLPGGTLADARKVLEDVGYSAASIEAAFSKTYDSPLFDGKPAGSDLEGYIYGDTYNFYTGASIDDVLEKIFDHMYDDIKANNLEAAYAAQGMNLYQGITFASIVQTEVSNKDDMSKVSQVFHKRLATDMPLGSDVTFIYGARKLGVAPSVDLDSPYNTRTHKGLPPGPVSNPGLSALVAGASPADTDYLYFVAGDDGVTYFSKTNEEHEAATRAHCQANCLLPSQ</sequence>
<comment type="similarity">
    <text evidence="7">Belongs to the transglycosylase MltG family.</text>
</comment>
<feature type="compositionally biased region" description="Pro residues" evidence="8">
    <location>
        <begin position="26"/>
        <end position="45"/>
    </location>
</feature>
<evidence type="ECO:0000256" key="8">
    <source>
        <dbReference type="SAM" id="MobiDB-lite"/>
    </source>
</evidence>
<evidence type="ECO:0000256" key="3">
    <source>
        <dbReference type="ARBA" id="ARBA00022989"/>
    </source>
</evidence>
<dbReference type="NCBIfam" id="TIGR00247">
    <property type="entry name" value="endolytic transglycosylase MltG"/>
    <property type="match status" value="1"/>
</dbReference>
<dbReference type="EC" id="4.2.2.29" evidence="7"/>
<dbReference type="KEGG" id="mama:GII36_04345"/>
<proteinExistence type="inferred from homology"/>
<keyword evidence="1 7" id="KW-1003">Cell membrane</keyword>
<keyword evidence="5 7" id="KW-0456">Lyase</keyword>
<evidence type="ECO:0000256" key="4">
    <source>
        <dbReference type="ARBA" id="ARBA00023136"/>
    </source>
</evidence>
<dbReference type="InterPro" id="IPR003770">
    <property type="entry name" value="MLTG-like"/>
</dbReference>
<dbReference type="Pfam" id="PF02618">
    <property type="entry name" value="YceG"/>
    <property type="match status" value="1"/>
</dbReference>
<evidence type="ECO:0000313" key="9">
    <source>
        <dbReference type="EMBL" id="QHN43059.1"/>
    </source>
</evidence>
<comment type="function">
    <text evidence="7">Functions as a peptidoglycan terminase that cleaves nascent peptidoglycan strands endolytically to terminate their elongation.</text>
</comment>
<keyword evidence="2 7" id="KW-0812">Transmembrane</keyword>
<dbReference type="Gene3D" id="3.30.1490.480">
    <property type="entry name" value="Endolytic murein transglycosylase"/>
    <property type="match status" value="1"/>
</dbReference>
<organism evidence="9 10">
    <name type="scientific">Candidatus Mycosynbacter amalyticus</name>
    <dbReference type="NCBI Taxonomy" id="2665156"/>
    <lineage>
        <taxon>Bacteria</taxon>
        <taxon>Candidatus Saccharimonadota</taxon>
        <taxon>Candidatus Saccharimonadota incertae sedis</taxon>
        <taxon>Candidatus Mycosynbacter</taxon>
    </lineage>
</organism>
<keyword evidence="3 7" id="KW-1133">Transmembrane helix</keyword>
<accession>A0A857MP85</accession>
<protein>
    <recommendedName>
        <fullName evidence="7">Endolytic murein transglycosylase</fullName>
        <ecNumber evidence="7">4.2.2.29</ecNumber>
    </recommendedName>
    <alternativeName>
        <fullName evidence="7">Peptidoglycan lytic transglycosylase</fullName>
    </alternativeName>
    <alternativeName>
        <fullName evidence="7">Peptidoglycan polymerization terminase</fullName>
    </alternativeName>
</protein>
<dbReference type="Gene3D" id="3.30.160.60">
    <property type="entry name" value="Classic Zinc Finger"/>
    <property type="match status" value="1"/>
</dbReference>
<dbReference type="PANTHER" id="PTHR30518:SF2">
    <property type="entry name" value="ENDOLYTIC MUREIN TRANSGLYCOSYLASE"/>
    <property type="match status" value="1"/>
</dbReference>
<evidence type="ECO:0000256" key="7">
    <source>
        <dbReference type="HAMAP-Rule" id="MF_02065"/>
    </source>
</evidence>
<dbReference type="GO" id="GO:0071555">
    <property type="term" value="P:cell wall organization"/>
    <property type="evidence" value="ECO:0007669"/>
    <property type="project" value="UniProtKB-KW"/>
</dbReference>
<dbReference type="CDD" id="cd08010">
    <property type="entry name" value="MltG_like"/>
    <property type="match status" value="1"/>
</dbReference>
<dbReference type="GO" id="GO:0005886">
    <property type="term" value="C:plasma membrane"/>
    <property type="evidence" value="ECO:0007669"/>
    <property type="project" value="UniProtKB-SubCell"/>
</dbReference>
<keyword evidence="6 7" id="KW-0961">Cell wall biogenesis/degradation</keyword>